<feature type="transmembrane region" description="Helical" evidence="10">
    <location>
        <begin position="26"/>
        <end position="47"/>
    </location>
</feature>
<dbReference type="GO" id="GO:0065002">
    <property type="term" value="P:intracellular protein transmembrane transport"/>
    <property type="evidence" value="ECO:0007669"/>
    <property type="project" value="UniProtKB-UniRule"/>
</dbReference>
<dbReference type="GO" id="GO:0043952">
    <property type="term" value="P:protein transport by the Sec complex"/>
    <property type="evidence" value="ECO:0007669"/>
    <property type="project" value="UniProtKB-UniRule"/>
</dbReference>
<evidence type="ECO:0000256" key="2">
    <source>
        <dbReference type="ARBA" id="ARBA00005751"/>
    </source>
</evidence>
<proteinExistence type="inferred from homology"/>
<keyword evidence="10" id="KW-1003">Cell membrane</keyword>
<dbReference type="InterPro" id="IPR026593">
    <property type="entry name" value="SecY"/>
</dbReference>
<keyword evidence="3 10" id="KW-0813">Transport</keyword>
<evidence type="ECO:0000256" key="9">
    <source>
        <dbReference type="ARBA" id="ARBA00039733"/>
    </source>
</evidence>
<dbReference type="GO" id="GO:0006605">
    <property type="term" value="P:protein targeting"/>
    <property type="evidence" value="ECO:0007669"/>
    <property type="project" value="UniProtKB-UniRule"/>
</dbReference>
<evidence type="ECO:0000256" key="11">
    <source>
        <dbReference type="RuleBase" id="RU004349"/>
    </source>
</evidence>
<dbReference type="HAMAP" id="MF_01465">
    <property type="entry name" value="SecY"/>
    <property type="match status" value="1"/>
</dbReference>
<keyword evidence="6 10" id="KW-1133">Transmembrane helix</keyword>
<evidence type="ECO:0000256" key="3">
    <source>
        <dbReference type="ARBA" id="ARBA00022448"/>
    </source>
</evidence>
<feature type="transmembrane region" description="Helical" evidence="10">
    <location>
        <begin position="78"/>
        <end position="101"/>
    </location>
</feature>
<comment type="subcellular location">
    <subcellularLocation>
        <location evidence="10">Cell membrane</location>
        <topology evidence="10">Multi-pass membrane protein</topology>
    </subcellularLocation>
    <subcellularLocation>
        <location evidence="1">Membrane</location>
        <topology evidence="1">Multi-pass membrane protein</topology>
    </subcellularLocation>
</comment>
<dbReference type="Gene3D" id="1.10.3370.10">
    <property type="entry name" value="SecY subunit domain"/>
    <property type="match status" value="1"/>
</dbReference>
<keyword evidence="8 10" id="KW-0472">Membrane</keyword>
<dbReference type="PANTHER" id="PTHR10906">
    <property type="entry name" value="SECY/SEC61-ALPHA FAMILY MEMBER"/>
    <property type="match status" value="1"/>
</dbReference>
<dbReference type="PROSITE" id="PS00756">
    <property type="entry name" value="SECY_2"/>
    <property type="match status" value="1"/>
</dbReference>
<feature type="transmembrane region" description="Helical" evidence="10">
    <location>
        <begin position="122"/>
        <end position="142"/>
    </location>
</feature>
<evidence type="ECO:0000256" key="1">
    <source>
        <dbReference type="ARBA" id="ARBA00004141"/>
    </source>
</evidence>
<dbReference type="PIRSF" id="PIRSF004557">
    <property type="entry name" value="SecY"/>
    <property type="match status" value="1"/>
</dbReference>
<evidence type="ECO:0000256" key="7">
    <source>
        <dbReference type="ARBA" id="ARBA00023010"/>
    </source>
</evidence>
<dbReference type="PRINTS" id="PR00303">
    <property type="entry name" value="SECYTRNLCASE"/>
</dbReference>
<evidence type="ECO:0000256" key="4">
    <source>
        <dbReference type="ARBA" id="ARBA00022692"/>
    </source>
</evidence>
<feature type="transmembrane region" description="Helical" evidence="10">
    <location>
        <begin position="377"/>
        <end position="397"/>
    </location>
</feature>
<accession>A0A450T919</accession>
<dbReference type="Pfam" id="PF00344">
    <property type="entry name" value="SecY"/>
    <property type="match status" value="1"/>
</dbReference>
<dbReference type="EMBL" id="CAADFD010000080">
    <property type="protein sequence ID" value="VFJ63195.1"/>
    <property type="molecule type" value="Genomic_DNA"/>
</dbReference>
<feature type="transmembrane region" description="Helical" evidence="10">
    <location>
        <begin position="219"/>
        <end position="241"/>
    </location>
</feature>
<evidence type="ECO:0000256" key="8">
    <source>
        <dbReference type="ARBA" id="ARBA00023136"/>
    </source>
</evidence>
<reference evidence="12" key="1">
    <citation type="submission" date="2019-02" db="EMBL/GenBank/DDBJ databases">
        <authorList>
            <person name="Gruber-Vodicka R. H."/>
            <person name="Seah K. B. B."/>
        </authorList>
    </citation>
    <scope>NUCLEOTIDE SEQUENCE</scope>
    <source>
        <strain evidence="12">BECK_BZ106</strain>
    </source>
</reference>
<evidence type="ECO:0000256" key="10">
    <source>
        <dbReference type="HAMAP-Rule" id="MF_01465"/>
    </source>
</evidence>
<comment type="subunit">
    <text evidence="10">Component of the Sec protein translocase complex. Heterotrimer consisting of SecY, SecE and SecG subunits. The heterotrimers can form oligomers, although 1 heterotrimer is thought to be able to translocate proteins. Interacts with the ribosome. Interacts with SecDF, and other proteins may be involved. Interacts with SecA.</text>
</comment>
<dbReference type="FunFam" id="1.10.3370.10:FF:000001">
    <property type="entry name" value="Preprotein translocase subunit SecY"/>
    <property type="match status" value="1"/>
</dbReference>
<dbReference type="InterPro" id="IPR002208">
    <property type="entry name" value="SecY/SEC61-alpha"/>
</dbReference>
<feature type="transmembrane region" description="Helical" evidence="10">
    <location>
        <begin position="158"/>
        <end position="178"/>
    </location>
</feature>
<keyword evidence="4 10" id="KW-0812">Transmembrane</keyword>
<feature type="transmembrane region" description="Helical" evidence="10">
    <location>
        <begin position="190"/>
        <end position="207"/>
    </location>
</feature>
<evidence type="ECO:0000256" key="5">
    <source>
        <dbReference type="ARBA" id="ARBA00022927"/>
    </source>
</evidence>
<gene>
    <name evidence="10" type="primary">secY</name>
    <name evidence="12" type="ORF">BECKFW1821B_GA0114236_108016</name>
</gene>
<dbReference type="NCBIfam" id="TIGR00967">
    <property type="entry name" value="3a0501s007"/>
    <property type="match status" value="1"/>
</dbReference>
<evidence type="ECO:0000256" key="6">
    <source>
        <dbReference type="ARBA" id="ARBA00022989"/>
    </source>
</evidence>
<comment type="function">
    <text evidence="10">The central subunit of the protein translocation channel SecYEG. Consists of two halves formed by TMs 1-5 and 6-10. These two domains form a lateral gate at the front which open onto the bilayer between TMs 2 and 7, and are clamped together by SecE at the back. The channel is closed by both a pore ring composed of hydrophobic SecY resides and a short helix (helix 2A) on the extracellular side of the membrane which forms a plug. The plug probably moves laterally to allow the channel to open. The ring and the pore may move independently.</text>
</comment>
<name>A0A450T919_9GAMM</name>
<comment type="similarity">
    <text evidence="2 10 11">Belongs to the SecY/SEC61-alpha family.</text>
</comment>
<dbReference type="InterPro" id="IPR030659">
    <property type="entry name" value="SecY_CS"/>
</dbReference>
<dbReference type="InterPro" id="IPR023201">
    <property type="entry name" value="SecY_dom_sf"/>
</dbReference>
<keyword evidence="7 10" id="KW-0811">Translocation</keyword>
<feature type="transmembrane region" description="Helical" evidence="10">
    <location>
        <begin position="403"/>
        <end position="422"/>
    </location>
</feature>
<protein>
    <recommendedName>
        <fullName evidence="9 10">Protein translocase subunit SecY</fullName>
    </recommendedName>
</protein>
<feature type="transmembrane region" description="Helical" evidence="10">
    <location>
        <begin position="278"/>
        <end position="299"/>
    </location>
</feature>
<sequence>MVRKKPTTMDSSSGGGGITPELKQRLLFVLGAIVVFRIGSFIPVPGIDPIALEGLVNEQRGTILDMFNMFSGGALSRFSVFAIGIMPYISSAIIMQLLTVVHPKLEQLKKEGESGRRKITQYTRYGTVFLATFQALGVAIALEGQKANGLSVVIDAGFAFRLTAIITLVTGTMFLMWLGEQVSDRGIGNGISLIIFAGIVAGLPSAIGGTLELSRTGELHVLMLLVLVLIALSVTAFVVFIERGQRRVTVNYAKRQVGRKLYAGQSSHLPLKINMSGVIPPIFASSIILFPATLGRWFGSTEELTWLSDIASMLSPGQPIYVLFYAVAIIFFCFFYTALVFNPRETADNLKKSGAFVPGIRPGEQTARYIDAVMTRLTMVGALYITAVCLLPEFMIVKWNVPFYFGGTSLLIIVVVIMDFMAQIHAHMMSHQYEGMLKKANLKGYSNSVVSR</sequence>
<feature type="transmembrane region" description="Helical" evidence="10">
    <location>
        <begin position="319"/>
        <end position="341"/>
    </location>
</feature>
<keyword evidence="5 10" id="KW-0653">Protein transport</keyword>
<evidence type="ECO:0000313" key="12">
    <source>
        <dbReference type="EMBL" id="VFJ63195.1"/>
    </source>
</evidence>
<dbReference type="SUPFAM" id="SSF103491">
    <property type="entry name" value="Preprotein translocase SecY subunit"/>
    <property type="match status" value="1"/>
</dbReference>
<dbReference type="GO" id="GO:0005886">
    <property type="term" value="C:plasma membrane"/>
    <property type="evidence" value="ECO:0007669"/>
    <property type="project" value="UniProtKB-SubCell"/>
</dbReference>
<organism evidence="12">
    <name type="scientific">Candidatus Kentrum sp. FW</name>
    <dbReference type="NCBI Taxonomy" id="2126338"/>
    <lineage>
        <taxon>Bacteria</taxon>
        <taxon>Pseudomonadati</taxon>
        <taxon>Pseudomonadota</taxon>
        <taxon>Gammaproteobacteria</taxon>
        <taxon>Candidatus Kentrum</taxon>
    </lineage>
</organism>
<dbReference type="AlphaFoldDB" id="A0A450T919"/>